<name>A0A9Q1C270_HOLLE</name>
<dbReference type="AlphaFoldDB" id="A0A9Q1C270"/>
<proteinExistence type="predicted"/>
<dbReference type="EMBL" id="JAIZAY010000008">
    <property type="protein sequence ID" value="KAJ8036804.1"/>
    <property type="molecule type" value="Genomic_DNA"/>
</dbReference>
<reference evidence="1" key="1">
    <citation type="submission" date="2021-10" db="EMBL/GenBank/DDBJ databases">
        <title>Tropical sea cucumber genome reveals ecological adaptation and Cuvierian tubules defense mechanism.</title>
        <authorList>
            <person name="Chen T."/>
        </authorList>
    </citation>
    <scope>NUCLEOTIDE SEQUENCE</scope>
    <source>
        <strain evidence="1">Nanhai2018</strain>
        <tissue evidence="1">Muscle</tissue>
    </source>
</reference>
<evidence type="ECO:0000313" key="1">
    <source>
        <dbReference type="EMBL" id="KAJ8036804.1"/>
    </source>
</evidence>
<comment type="caution">
    <text evidence="1">The sequence shown here is derived from an EMBL/GenBank/DDBJ whole genome shotgun (WGS) entry which is preliminary data.</text>
</comment>
<evidence type="ECO:0000313" key="2">
    <source>
        <dbReference type="Proteomes" id="UP001152320"/>
    </source>
</evidence>
<dbReference type="InterPro" id="IPR036282">
    <property type="entry name" value="Glutathione-S-Trfase_C_sf"/>
</dbReference>
<keyword evidence="2" id="KW-1185">Reference proteome</keyword>
<dbReference type="SUPFAM" id="SSF47616">
    <property type="entry name" value="GST C-terminal domain-like"/>
    <property type="match status" value="1"/>
</dbReference>
<dbReference type="Proteomes" id="UP001152320">
    <property type="component" value="Chromosome 8"/>
</dbReference>
<accession>A0A9Q1C270</accession>
<protein>
    <submittedName>
        <fullName evidence="1">Uncharacterized protein</fullName>
    </submittedName>
</protein>
<sequence>MPEYGDLLEGSPFCKTFLKKFAEIPGVAKYLHSPRRFPPPDEAYVREVKEATF</sequence>
<gene>
    <name evidence="1" type="ORF">HOLleu_17443</name>
</gene>
<organism evidence="1 2">
    <name type="scientific">Holothuria leucospilota</name>
    <name type="common">Black long sea cucumber</name>
    <name type="synonym">Mertensiothuria leucospilota</name>
    <dbReference type="NCBI Taxonomy" id="206669"/>
    <lineage>
        <taxon>Eukaryota</taxon>
        <taxon>Metazoa</taxon>
        <taxon>Echinodermata</taxon>
        <taxon>Eleutherozoa</taxon>
        <taxon>Echinozoa</taxon>
        <taxon>Holothuroidea</taxon>
        <taxon>Aspidochirotacea</taxon>
        <taxon>Aspidochirotida</taxon>
        <taxon>Holothuriidae</taxon>
        <taxon>Holothuria</taxon>
    </lineage>
</organism>
<dbReference type="OrthoDB" id="414243at2759"/>